<name>A0ACB0ME19_TRIPR</name>
<evidence type="ECO:0000313" key="1">
    <source>
        <dbReference type="EMBL" id="CAJ2678669.1"/>
    </source>
</evidence>
<sequence>MKSLFGAQECLEVVVNGYDELGANPTNDQRNTYKENKKKDCKALFYIQQNCDAQHFEKISKSTKSKEAWDILEGYHDGGTKVKKVKLQAFRRQYESMVMEEDQKVSDFFSKILTLVHQMQNCGETVTDEMVVEKVLRSLTPNFDNVVIAIEYVKDTTTMKIEELQSALEAHEIKVLSRGSEKKEQQALQAQTNKKEENGKNYKKKGKDKPKWLKDQSSKTDDKAESSKGGGFAKDGRKLAAEGIGNIVIKSKKGGKVIISEVLYVPSMNCNLLSLGQLVQRGFSVSMEDNALKLFDKMKNLVLMCSLSNNRTYRCKISSVDMMCMSTTVIDEVEALWHKRYGHLNYRSLSDLNSKELVYGLPKFKTKKSICEICVKSKHIRKPFVAEMPKRASGVLQVIHSDICCPFEVASLGGSKYFITFVDEYSRMIWLYTLKLKSEALEVFKQFKVLIEKESEKSIKILRTDGGGEYTSREFENFCTNQGITHEVTAPYTPQHNGLAERRNRTLLDMARSMIKQKNLLHKFWGEAVLTAAYILNKCPTKKLKVVPEEAWCGRKPSVKHLKVFGSLCYKHVPDARRTKLEDKSEIMILIGYHPTGAYKLYNPVTQKVHISRDVIVNEEEKWKWEKEPVYNSELQSTFIYPSSSDESDGGDEGEPAAETIQNQGTDSDGTDTISATLTWTVSLLLNNREVLNKAIQELDTQIGTKKMAQKSDLTKLEYLQAIIMETLRLYPPTPLSLPHVSIEDCIVDGYYVPAGTRLLTNLSKLQRDPMIYSNPLEFRPERFLTTHKDVDVKGHHFELIPFGPGRRVCPGISFGIQLMQITLATLLHGFDIVTTNEGPIDMVEYKSLTSIKTSPLEVILTPRLSIQAFCQNYNAQRIGVK</sequence>
<reference evidence="1" key="1">
    <citation type="submission" date="2023-10" db="EMBL/GenBank/DDBJ databases">
        <authorList>
            <person name="Rodriguez Cubillos JULIANA M."/>
            <person name="De Vega J."/>
        </authorList>
    </citation>
    <scope>NUCLEOTIDE SEQUENCE</scope>
</reference>
<protein>
    <submittedName>
        <fullName evidence="1">Uncharacterized protein</fullName>
    </submittedName>
</protein>
<keyword evidence="2" id="KW-1185">Reference proteome</keyword>
<gene>
    <name evidence="1" type="ORF">MILVUS5_LOCUS40919</name>
</gene>
<accession>A0ACB0ME19</accession>
<comment type="caution">
    <text evidence="1">The sequence shown here is derived from an EMBL/GenBank/DDBJ whole genome shotgun (WGS) entry which is preliminary data.</text>
</comment>
<proteinExistence type="predicted"/>
<organism evidence="1 2">
    <name type="scientific">Trifolium pratense</name>
    <name type="common">Red clover</name>
    <dbReference type="NCBI Taxonomy" id="57577"/>
    <lineage>
        <taxon>Eukaryota</taxon>
        <taxon>Viridiplantae</taxon>
        <taxon>Streptophyta</taxon>
        <taxon>Embryophyta</taxon>
        <taxon>Tracheophyta</taxon>
        <taxon>Spermatophyta</taxon>
        <taxon>Magnoliopsida</taxon>
        <taxon>eudicotyledons</taxon>
        <taxon>Gunneridae</taxon>
        <taxon>Pentapetalae</taxon>
        <taxon>rosids</taxon>
        <taxon>fabids</taxon>
        <taxon>Fabales</taxon>
        <taxon>Fabaceae</taxon>
        <taxon>Papilionoideae</taxon>
        <taxon>50 kb inversion clade</taxon>
        <taxon>NPAAA clade</taxon>
        <taxon>Hologalegina</taxon>
        <taxon>IRL clade</taxon>
        <taxon>Trifolieae</taxon>
        <taxon>Trifolium</taxon>
    </lineage>
</organism>
<dbReference type="Proteomes" id="UP001177021">
    <property type="component" value="Unassembled WGS sequence"/>
</dbReference>
<evidence type="ECO:0000313" key="2">
    <source>
        <dbReference type="Proteomes" id="UP001177021"/>
    </source>
</evidence>
<dbReference type="EMBL" id="CASHSV030000823">
    <property type="protein sequence ID" value="CAJ2678669.1"/>
    <property type="molecule type" value="Genomic_DNA"/>
</dbReference>